<sequence>MSKRTSEDIENAIAIQDPNNLSDGDDEEEAHEGSEFDSAADETPATGGDDFMATDDFRRLFVGFVMADTLVTMRWLNKKWHKVVEKKLTEVEEGFYGEIIVHGGNDISSDEAISDARTESIMQVTTVVFLLNITKVGDYAFEFASILIAVDIPEGITSIGGASFMRCRSLKEIKFPKSLTSIVSESFNNCSRLEQVNLLHTNVHALGRGAFRYCTSLREMKVPDSLQKFGDNVFWNCSKLVPSKINIYDNEAVVTYLRSVQ</sequence>
<dbReference type="InterPro" id="IPR026906">
    <property type="entry name" value="LRR_5"/>
</dbReference>
<protein>
    <submittedName>
        <fullName evidence="2">Uncharacterized protein</fullName>
    </submittedName>
</protein>
<dbReference type="Gene3D" id="3.80.10.10">
    <property type="entry name" value="Ribonuclease Inhibitor"/>
    <property type="match status" value="1"/>
</dbReference>
<proteinExistence type="predicted"/>
<dbReference type="PANTHER" id="PTHR45661:SF3">
    <property type="entry name" value="IG-LIKE DOMAIN-CONTAINING PROTEIN"/>
    <property type="match status" value="1"/>
</dbReference>
<feature type="region of interest" description="Disordered" evidence="1">
    <location>
        <begin position="1"/>
        <end position="48"/>
    </location>
</feature>
<evidence type="ECO:0000256" key="1">
    <source>
        <dbReference type="SAM" id="MobiDB-lite"/>
    </source>
</evidence>
<dbReference type="Proteomes" id="UP001165085">
    <property type="component" value="Unassembled WGS sequence"/>
</dbReference>
<dbReference type="InterPro" id="IPR032675">
    <property type="entry name" value="LRR_dom_sf"/>
</dbReference>
<organism evidence="2 3">
    <name type="scientific">Triparma strigata</name>
    <dbReference type="NCBI Taxonomy" id="1606541"/>
    <lineage>
        <taxon>Eukaryota</taxon>
        <taxon>Sar</taxon>
        <taxon>Stramenopiles</taxon>
        <taxon>Ochrophyta</taxon>
        <taxon>Bolidophyceae</taxon>
        <taxon>Parmales</taxon>
        <taxon>Triparmaceae</taxon>
        <taxon>Triparma</taxon>
    </lineage>
</organism>
<dbReference type="AlphaFoldDB" id="A0A9W7A9M7"/>
<accession>A0A9W7A9M7</accession>
<name>A0A9W7A9M7_9STRA</name>
<keyword evidence="3" id="KW-1185">Reference proteome</keyword>
<dbReference type="OrthoDB" id="10264456at2759"/>
<dbReference type="InterPro" id="IPR053139">
    <property type="entry name" value="Surface_bspA-like"/>
</dbReference>
<evidence type="ECO:0000313" key="3">
    <source>
        <dbReference type="Proteomes" id="UP001165085"/>
    </source>
</evidence>
<dbReference type="EMBL" id="BRXY01000106">
    <property type="protein sequence ID" value="GMH66161.1"/>
    <property type="molecule type" value="Genomic_DNA"/>
</dbReference>
<dbReference type="Pfam" id="PF13306">
    <property type="entry name" value="LRR_5"/>
    <property type="match status" value="1"/>
</dbReference>
<dbReference type="SUPFAM" id="SSF52058">
    <property type="entry name" value="L domain-like"/>
    <property type="match status" value="1"/>
</dbReference>
<reference evidence="3" key="1">
    <citation type="journal article" date="2023" name="Commun. Biol.">
        <title>Genome analysis of Parmales, the sister group of diatoms, reveals the evolutionary specialization of diatoms from phago-mixotrophs to photoautotrophs.</title>
        <authorList>
            <person name="Ban H."/>
            <person name="Sato S."/>
            <person name="Yoshikawa S."/>
            <person name="Yamada K."/>
            <person name="Nakamura Y."/>
            <person name="Ichinomiya M."/>
            <person name="Sato N."/>
            <person name="Blanc-Mathieu R."/>
            <person name="Endo H."/>
            <person name="Kuwata A."/>
            <person name="Ogata H."/>
        </authorList>
    </citation>
    <scope>NUCLEOTIDE SEQUENCE [LARGE SCALE GENOMIC DNA]</scope>
    <source>
        <strain evidence="3">NIES 3701</strain>
    </source>
</reference>
<evidence type="ECO:0000313" key="2">
    <source>
        <dbReference type="EMBL" id="GMH66161.1"/>
    </source>
</evidence>
<comment type="caution">
    <text evidence="2">The sequence shown here is derived from an EMBL/GenBank/DDBJ whole genome shotgun (WGS) entry which is preliminary data.</text>
</comment>
<dbReference type="PANTHER" id="PTHR45661">
    <property type="entry name" value="SURFACE ANTIGEN"/>
    <property type="match status" value="1"/>
</dbReference>
<gene>
    <name evidence="2" type="ORF">TrST_g11451</name>
</gene>